<dbReference type="AlphaFoldDB" id="A0A433D278"/>
<keyword evidence="3" id="KW-1185">Reference proteome</keyword>
<dbReference type="OrthoDB" id="2433813at2759"/>
<evidence type="ECO:0000313" key="2">
    <source>
        <dbReference type="EMBL" id="RUP44941.1"/>
    </source>
</evidence>
<protein>
    <submittedName>
        <fullName evidence="2">Uncharacterized protein</fullName>
    </submittedName>
</protein>
<evidence type="ECO:0000313" key="3">
    <source>
        <dbReference type="Proteomes" id="UP000268093"/>
    </source>
</evidence>
<feature type="region of interest" description="Disordered" evidence="1">
    <location>
        <begin position="275"/>
        <end position="314"/>
    </location>
</feature>
<reference evidence="2 3" key="1">
    <citation type="journal article" date="2018" name="New Phytol.">
        <title>Phylogenomics of Endogonaceae and evolution of mycorrhizas within Mucoromycota.</title>
        <authorList>
            <person name="Chang Y."/>
            <person name="Desiro A."/>
            <person name="Na H."/>
            <person name="Sandor L."/>
            <person name="Lipzen A."/>
            <person name="Clum A."/>
            <person name="Barry K."/>
            <person name="Grigoriev I.V."/>
            <person name="Martin F.M."/>
            <person name="Stajich J.E."/>
            <person name="Smith M.E."/>
            <person name="Bonito G."/>
            <person name="Spatafora J.W."/>
        </authorList>
    </citation>
    <scope>NUCLEOTIDE SEQUENCE [LARGE SCALE GENOMIC DNA]</scope>
    <source>
        <strain evidence="2 3">GMNB39</strain>
    </source>
</reference>
<feature type="compositionally biased region" description="Acidic residues" evidence="1">
    <location>
        <begin position="287"/>
        <end position="296"/>
    </location>
</feature>
<sequence length="735" mass="84713">MEISHSKIGINDVFLDLQINADLISFPLFIPSLPLPKASIFFLSHTVSHAQSYWRTAIISCVRCLGLASRNIFEYLLLRACNILHVSAQCCVVYTYWHMAITSSVRCLETVSRNILEHVLLRACNILHTALQYTVAVQSFIEFIFTNMFKKTVRHYLDNTKYTEWSIISILNYIKSKHEISTHATEDLKADIYAALREYKQKKNVHTYAANRAEKLLSKSGQLSNEVGDFIIQLKKEREEQKYQITVERTVTSACTLKALKQCYDTHAEIDKLEETGSSSKRKVESEESESSESSDTESVMSERNDDDGSEYGEDIATKSFVTKTIFTKTYAEMDNTHKWTLLSGTVVEDVIFIKYKDVNTESLAHSWIIDLDDDEMASLFSRTDWQEISNRTLALPQLETLMVKSMSRFAGVTTTTELRNVLEKTTYRPKDELYNREMHYDAEWVDLVIRKMCVFIFTHYFPLPLLENPDHLLRKPHLEGWYDSNIWSFIVDHALQDLRCMVTERKESSSLATAIRKNRKRIRKEDRSRIGRRLDAIVKTDDDAYYEYGAVEVARTFRSIKSTKWLTDNLKLAKVLHDMLVRLELLVNNQESVVKKLQVVGLSRYRYSNEIFDITLEYRIEMPGSSNEPSGWPCVPHQTRSAVRSSNHRGTSAGSFQAVEQRLANESESFSNIFLNSNRYGFKMIRDCVAVVNSRHTFRTEAELFTELMQSGSTSPPRAAKTPWSFDTPTKKGI</sequence>
<feature type="compositionally biased region" description="Acidic residues" evidence="1">
    <location>
        <begin position="305"/>
        <end position="314"/>
    </location>
</feature>
<accession>A0A433D278</accession>
<dbReference type="Proteomes" id="UP000268093">
    <property type="component" value="Unassembled WGS sequence"/>
</dbReference>
<evidence type="ECO:0000256" key="1">
    <source>
        <dbReference type="SAM" id="MobiDB-lite"/>
    </source>
</evidence>
<feature type="region of interest" description="Disordered" evidence="1">
    <location>
        <begin position="711"/>
        <end position="735"/>
    </location>
</feature>
<name>A0A433D278_9FUNG</name>
<proteinExistence type="predicted"/>
<organism evidence="2 3">
    <name type="scientific">Jimgerdemannia flammicorona</name>
    <dbReference type="NCBI Taxonomy" id="994334"/>
    <lineage>
        <taxon>Eukaryota</taxon>
        <taxon>Fungi</taxon>
        <taxon>Fungi incertae sedis</taxon>
        <taxon>Mucoromycota</taxon>
        <taxon>Mucoromycotina</taxon>
        <taxon>Endogonomycetes</taxon>
        <taxon>Endogonales</taxon>
        <taxon>Endogonaceae</taxon>
        <taxon>Jimgerdemannia</taxon>
    </lineage>
</organism>
<comment type="caution">
    <text evidence="2">The sequence shown here is derived from an EMBL/GenBank/DDBJ whole genome shotgun (WGS) entry which is preliminary data.</text>
</comment>
<dbReference type="EMBL" id="RBNI01008070">
    <property type="protein sequence ID" value="RUP44941.1"/>
    <property type="molecule type" value="Genomic_DNA"/>
</dbReference>
<gene>
    <name evidence="2" type="ORF">BC936DRAFT_148828</name>
</gene>